<dbReference type="GO" id="GO:0005886">
    <property type="term" value="C:plasma membrane"/>
    <property type="evidence" value="ECO:0007669"/>
    <property type="project" value="UniProtKB-SubCell"/>
</dbReference>
<dbReference type="GO" id="GO:0043952">
    <property type="term" value="P:protein transport by the Sec complex"/>
    <property type="evidence" value="ECO:0007669"/>
    <property type="project" value="UniProtKB-UniRule"/>
</dbReference>
<feature type="transmembrane region" description="Helical" evidence="10">
    <location>
        <begin position="386"/>
        <end position="406"/>
    </location>
</feature>
<dbReference type="InterPro" id="IPR054384">
    <property type="entry name" value="SecDF_P1_head"/>
</dbReference>
<keyword evidence="4" id="KW-0997">Cell inner membrane</keyword>
<dbReference type="EMBL" id="BFBR01000007">
    <property type="protein sequence ID" value="GBF58688.1"/>
    <property type="molecule type" value="Genomic_DNA"/>
</dbReference>
<comment type="similarity">
    <text evidence="10">Belongs to the SecD/SecF family. SecD subfamily.</text>
</comment>
<feature type="domain" description="Protein export membrane protein SecD/SecF C-terminal" evidence="11">
    <location>
        <begin position="368"/>
        <end position="538"/>
    </location>
</feature>
<dbReference type="Gene3D" id="1.20.1640.10">
    <property type="entry name" value="Multidrug efflux transporter AcrB transmembrane domain"/>
    <property type="match status" value="1"/>
</dbReference>
<dbReference type="PRINTS" id="PR00702">
    <property type="entry name" value="ACRIFLAVINRP"/>
</dbReference>
<dbReference type="Pfam" id="PF21760">
    <property type="entry name" value="SecD_1st"/>
    <property type="match status" value="1"/>
</dbReference>
<evidence type="ECO:0000256" key="4">
    <source>
        <dbReference type="ARBA" id="ARBA00022519"/>
    </source>
</evidence>
<proteinExistence type="inferred from homology"/>
<keyword evidence="3 10" id="KW-1003">Cell membrane</keyword>
<feature type="transmembrane region" description="Helical" evidence="10">
    <location>
        <begin position="440"/>
        <end position="459"/>
    </location>
</feature>
<accession>A0A2P2EC99</accession>
<comment type="subcellular location">
    <subcellularLocation>
        <location evidence="1 10">Cell membrane</location>
        <topology evidence="1 10">Multi-pass membrane protein</topology>
    </subcellularLocation>
</comment>
<dbReference type="Proteomes" id="UP000245086">
    <property type="component" value="Unassembled WGS sequence"/>
</dbReference>
<dbReference type="HAMAP" id="MF_01463_B">
    <property type="entry name" value="SecD_B"/>
    <property type="match status" value="1"/>
</dbReference>
<dbReference type="GO" id="GO:0065002">
    <property type="term" value="P:intracellular protein transmembrane transport"/>
    <property type="evidence" value="ECO:0007669"/>
    <property type="project" value="UniProtKB-UniRule"/>
</dbReference>
<feature type="transmembrane region" description="Helical" evidence="10">
    <location>
        <begin position="480"/>
        <end position="506"/>
    </location>
</feature>
<dbReference type="GO" id="GO:0015450">
    <property type="term" value="F:protein-transporting ATPase activity"/>
    <property type="evidence" value="ECO:0007669"/>
    <property type="project" value="InterPro"/>
</dbReference>
<feature type="transmembrane region" description="Helical" evidence="10">
    <location>
        <begin position="413"/>
        <end position="434"/>
    </location>
</feature>
<keyword evidence="5 10" id="KW-0812">Transmembrane</keyword>
<keyword evidence="7 10" id="KW-1133">Transmembrane helix</keyword>
<keyword evidence="8 10" id="KW-0811">Translocation</keyword>
<keyword evidence="6 10" id="KW-0653">Protein transport</keyword>
<keyword evidence="9 10" id="KW-0472">Membrane</keyword>
<dbReference type="InterPro" id="IPR022813">
    <property type="entry name" value="SecD/SecF_arch_bac"/>
</dbReference>
<evidence type="ECO:0000256" key="9">
    <source>
        <dbReference type="ARBA" id="ARBA00023136"/>
    </source>
</evidence>
<evidence type="ECO:0000256" key="7">
    <source>
        <dbReference type="ARBA" id="ARBA00022989"/>
    </source>
</evidence>
<dbReference type="PANTHER" id="PTHR30081">
    <property type="entry name" value="PROTEIN-EXPORT MEMBRANE PROTEIN SEC"/>
    <property type="match status" value="1"/>
</dbReference>
<dbReference type="AlphaFoldDB" id="A0A2P2EC99"/>
<dbReference type="FunFam" id="1.20.1640.10:FF:000004">
    <property type="entry name" value="Protein translocase subunit SecD"/>
    <property type="match status" value="1"/>
</dbReference>
<dbReference type="NCBIfam" id="TIGR00916">
    <property type="entry name" value="2A0604s01"/>
    <property type="match status" value="1"/>
</dbReference>
<comment type="caution">
    <text evidence="14">The sequence shown here is derived from an EMBL/GenBank/DDBJ whole genome shotgun (WGS) entry which is preliminary data.</text>
</comment>
<dbReference type="Pfam" id="PF02355">
    <property type="entry name" value="SecD_SecF_C"/>
    <property type="match status" value="1"/>
</dbReference>
<organism evidence="14 15">
    <name type="scientific">Candidatus Phycosocius bacilliformis</name>
    <dbReference type="NCBI Taxonomy" id="1445552"/>
    <lineage>
        <taxon>Bacteria</taxon>
        <taxon>Pseudomonadati</taxon>
        <taxon>Pseudomonadota</taxon>
        <taxon>Alphaproteobacteria</taxon>
        <taxon>Caulobacterales</taxon>
        <taxon>Caulobacterales incertae sedis</taxon>
        <taxon>Candidatus Phycosocius</taxon>
    </lineage>
</organism>
<evidence type="ECO:0000256" key="1">
    <source>
        <dbReference type="ARBA" id="ARBA00004651"/>
    </source>
</evidence>
<protein>
    <recommendedName>
        <fullName evidence="10">Protein translocase subunit SecD</fullName>
    </recommendedName>
</protein>
<dbReference type="InterPro" id="IPR001036">
    <property type="entry name" value="Acrflvin-R"/>
</dbReference>
<dbReference type="GO" id="GO:0006605">
    <property type="term" value="P:protein targeting"/>
    <property type="evidence" value="ECO:0007669"/>
    <property type="project" value="UniProtKB-UniRule"/>
</dbReference>
<evidence type="ECO:0000256" key="3">
    <source>
        <dbReference type="ARBA" id="ARBA00022475"/>
    </source>
</evidence>
<evidence type="ECO:0000259" key="13">
    <source>
        <dbReference type="Pfam" id="PF22599"/>
    </source>
</evidence>
<dbReference type="Pfam" id="PF22599">
    <property type="entry name" value="SecDF_P1_head"/>
    <property type="match status" value="1"/>
</dbReference>
<dbReference type="InterPro" id="IPR022646">
    <property type="entry name" value="SecD/SecF_CS"/>
</dbReference>
<evidence type="ECO:0000259" key="11">
    <source>
        <dbReference type="Pfam" id="PF02355"/>
    </source>
</evidence>
<evidence type="ECO:0000259" key="12">
    <source>
        <dbReference type="Pfam" id="PF21760"/>
    </source>
</evidence>
<comment type="subunit">
    <text evidence="10">Forms a complex with SecF. Part of the essential Sec protein translocation apparatus which comprises SecA, SecYEG and auxiliary proteins SecDF-YajC and YidC.</text>
</comment>
<evidence type="ECO:0000313" key="15">
    <source>
        <dbReference type="Proteomes" id="UP000245086"/>
    </source>
</evidence>
<dbReference type="RefSeq" id="WP_108985545.1">
    <property type="nucleotide sequence ID" value="NZ_BFBR01000007.1"/>
</dbReference>
<dbReference type="Gene3D" id="3.30.70.3400">
    <property type="match status" value="1"/>
</dbReference>
<evidence type="ECO:0000313" key="14">
    <source>
        <dbReference type="EMBL" id="GBF58688.1"/>
    </source>
</evidence>
<feature type="domain" description="SecDF P1 head subdomain" evidence="13">
    <location>
        <begin position="258"/>
        <end position="365"/>
    </location>
</feature>
<dbReference type="InterPro" id="IPR048631">
    <property type="entry name" value="SecD_1st"/>
</dbReference>
<comment type="caution">
    <text evidence="10">Lacks conserved residue(s) required for the propagation of feature annotation.</text>
</comment>
<keyword evidence="2 10" id="KW-0813">Transport</keyword>
<evidence type="ECO:0000256" key="5">
    <source>
        <dbReference type="ARBA" id="ARBA00022692"/>
    </source>
</evidence>
<dbReference type="Gene3D" id="3.30.1360.200">
    <property type="match status" value="1"/>
</dbReference>
<dbReference type="FunFam" id="3.30.1360.200:FF:000002">
    <property type="entry name" value="Preprotein translocase subunit SecD"/>
    <property type="match status" value="1"/>
</dbReference>
<name>A0A2P2EC99_9PROT</name>
<evidence type="ECO:0000256" key="10">
    <source>
        <dbReference type="HAMAP-Rule" id="MF_01463"/>
    </source>
</evidence>
<feature type="domain" description="Protein translocase subunit SecDF P1" evidence="12">
    <location>
        <begin position="175"/>
        <end position="234"/>
    </location>
</feature>
<evidence type="ECO:0000256" key="2">
    <source>
        <dbReference type="ARBA" id="ARBA00022448"/>
    </source>
</evidence>
<dbReference type="InterPro" id="IPR048634">
    <property type="entry name" value="SecD_SecF_C"/>
</dbReference>
<dbReference type="OrthoDB" id="9805019at2"/>
<dbReference type="NCBIfam" id="TIGR01129">
    <property type="entry name" value="secD"/>
    <property type="match status" value="1"/>
</dbReference>
<dbReference type="SUPFAM" id="SSF82866">
    <property type="entry name" value="Multidrug efflux transporter AcrB transmembrane domain"/>
    <property type="match status" value="1"/>
</dbReference>
<reference evidence="14 15" key="1">
    <citation type="journal article" date="2018" name="Genome Announc.">
        <title>Draft Genome Sequence of "Candidatus Phycosocius bacilliformis," an Alphaproteobacterial Ectosymbiont of the Hydrocarbon-Producing Green Alga Botryococcus braunii.</title>
        <authorList>
            <person name="Tanabe Y."/>
            <person name="Yamaguchi H."/>
            <person name="Watanabe M.M."/>
        </authorList>
    </citation>
    <scope>NUCLEOTIDE SEQUENCE [LARGE SCALE GENOMIC DNA]</scope>
    <source>
        <strain evidence="14 15">BOTRYCO-2</strain>
    </source>
</reference>
<dbReference type="Pfam" id="PF07549">
    <property type="entry name" value="Sec_GG"/>
    <property type="match status" value="1"/>
</dbReference>
<feature type="transmembrane region" description="Helical" evidence="10">
    <location>
        <begin position="512"/>
        <end position="540"/>
    </location>
</feature>
<dbReference type="InterPro" id="IPR005791">
    <property type="entry name" value="SecD"/>
</dbReference>
<gene>
    <name evidence="10" type="primary">secD</name>
    <name evidence="14" type="ORF">PbB2_02376</name>
</gene>
<comment type="function">
    <text evidence="10">Part of the Sec protein translocase complex. Interacts with the SecYEG preprotein conducting channel. SecDF uses the proton motive force (PMF) to complete protein translocation after the ATP-dependent function of SecA.</text>
</comment>
<evidence type="ECO:0000256" key="6">
    <source>
        <dbReference type="ARBA" id="ARBA00022927"/>
    </source>
</evidence>
<dbReference type="PANTHER" id="PTHR30081:SF1">
    <property type="entry name" value="PROTEIN TRANSLOCASE SUBUNIT SECD"/>
    <property type="match status" value="1"/>
</dbReference>
<evidence type="ECO:0000256" key="8">
    <source>
        <dbReference type="ARBA" id="ARBA00023010"/>
    </source>
</evidence>
<dbReference type="InterPro" id="IPR055344">
    <property type="entry name" value="SecD_SecF_C_bact"/>
</dbReference>
<keyword evidence="15" id="KW-1185">Reference proteome</keyword>
<sequence>MLHVARWRILAVLIVSLLGLIFALPNALPQSVRDGLPSFLPNKTVNLGLDLQGGSYLMFEVESQVVYKARLEAVADDLSRELRGQRRPGELGASKTPILFSGRGLSPEGDVVRVTIENAADVPEARKRIEALAAPVIGLSGTSSGSDLDIRTTPGNVLEIRLTEEAKVSMTRRAVSQSIEVIRRRIDETGTKEPAITRQGVDRIVVQAPGESDPEKLKRLVGQTARLTFQMVDESVSPAEAAAGRIPPGSVLLPQPGQPNEPFVLVRRRALVTGDNLTKADPGFDQRTGEPSVTFQFDGAGSRAFGRASTDNVGRRFAIVLDDKVLSAPAIREPILGGSGQITGSFTIESANELATLLRAGALPAPLKVMEQRTVGPELGRDSINAGALAGVIAMLLIVAFMILAYGFIFGGIAILALAINLVLIIAAMTAVGATLTLPGIAGLILTIGAAVDANVLIYERMREEELAGRSTALAIDAGFKRAIVTVLDANVTALLTALILFYFGAGPVRGFAWTLSIGVVTSLFTAILMTQVLVASWYWRVKPKRLPI</sequence>